<feature type="transmembrane region" description="Helical" evidence="1">
    <location>
        <begin position="291"/>
        <end position="309"/>
    </location>
</feature>
<dbReference type="PANTHER" id="PTHR37312:SF1">
    <property type="entry name" value="MEMBRANE-BOUND ACYLTRANSFERASE YKRP-RELATED"/>
    <property type="match status" value="1"/>
</dbReference>
<keyword evidence="1" id="KW-0472">Membrane</keyword>
<keyword evidence="1" id="KW-1133">Transmembrane helix</keyword>
<dbReference type="InterPro" id="IPR002656">
    <property type="entry name" value="Acyl_transf_3_dom"/>
</dbReference>
<dbReference type="STRING" id="1122155.SAMN02745158_02166"/>
<feature type="transmembrane region" description="Helical" evidence="1">
    <location>
        <begin position="12"/>
        <end position="28"/>
    </location>
</feature>
<evidence type="ECO:0000259" key="2">
    <source>
        <dbReference type="Pfam" id="PF01757"/>
    </source>
</evidence>
<feature type="transmembrane region" description="Helical" evidence="1">
    <location>
        <begin position="152"/>
        <end position="171"/>
    </location>
</feature>
<evidence type="ECO:0000256" key="1">
    <source>
        <dbReference type="SAM" id="Phobius"/>
    </source>
</evidence>
<dbReference type="Proteomes" id="UP000184245">
    <property type="component" value="Unassembled WGS sequence"/>
</dbReference>
<name>A0A1M4XZQ8_9CLOT</name>
<evidence type="ECO:0000313" key="3">
    <source>
        <dbReference type="EMBL" id="SHE98925.1"/>
    </source>
</evidence>
<feature type="transmembrane region" description="Helical" evidence="1">
    <location>
        <begin position="183"/>
        <end position="201"/>
    </location>
</feature>
<dbReference type="OrthoDB" id="6623990at2"/>
<gene>
    <name evidence="3" type="ORF">SAMN02745158_02166</name>
</gene>
<reference evidence="3 4" key="1">
    <citation type="submission" date="2016-11" db="EMBL/GenBank/DDBJ databases">
        <authorList>
            <person name="Jaros S."/>
            <person name="Januszkiewicz K."/>
            <person name="Wedrychowicz H."/>
        </authorList>
    </citation>
    <scope>NUCLEOTIDE SEQUENCE [LARGE SCALE GENOMIC DNA]</scope>
    <source>
        <strain evidence="3 4">DSM 17459</strain>
    </source>
</reference>
<evidence type="ECO:0000313" key="4">
    <source>
        <dbReference type="Proteomes" id="UP000184245"/>
    </source>
</evidence>
<feature type="transmembrane region" description="Helical" evidence="1">
    <location>
        <begin position="127"/>
        <end position="146"/>
    </location>
</feature>
<feature type="domain" description="Acyltransferase 3" evidence="2">
    <location>
        <begin position="11"/>
        <end position="311"/>
    </location>
</feature>
<keyword evidence="1" id="KW-0812">Transmembrane</keyword>
<dbReference type="EMBL" id="FQVI01000010">
    <property type="protein sequence ID" value="SHE98925.1"/>
    <property type="molecule type" value="Genomic_DNA"/>
</dbReference>
<keyword evidence="4" id="KW-1185">Reference proteome</keyword>
<proteinExistence type="predicted"/>
<dbReference type="PANTHER" id="PTHR37312">
    <property type="entry name" value="MEMBRANE-BOUND ACYLTRANSFERASE YKRP-RELATED"/>
    <property type="match status" value="1"/>
</dbReference>
<sequence>MNTPKTRDFLLDNYKALLIFLVVVGHFIEEGYDSNPFLYELKWFIVSFHMPAFIFVSGYFSKKQTSPGKLMQKLIIPYLVYELMYYLLYTLILHKETKLYLLYPKFSLWYLMALFVWRLLTPYIRRIPAAIHMPFAILAGILMGCSSMDDNFLSIPRIVVFYPFFLAGIHFNREWLTKYRNNITKVLAGLLLCLGGVFLYADPIHRSLSPKIFYGRYNYEYLELSDMDGMCIRLLCYGISFALTYLLMFLIPDRKIFCSSLGNRTMSIYLFHGLAYSSFKQATDLLEHIYTWWETLALFGFCVCLVWVFSRKPFVEFTNEVARIELPKGPRGPGKKYKRGKKGTCTF</sequence>
<accession>A0A1M4XZQ8</accession>
<feature type="transmembrane region" description="Helical" evidence="1">
    <location>
        <begin position="100"/>
        <end position="120"/>
    </location>
</feature>
<protein>
    <submittedName>
        <fullName evidence="3">Fucose 4-O-acetylase</fullName>
    </submittedName>
</protein>
<dbReference type="GO" id="GO:0016747">
    <property type="term" value="F:acyltransferase activity, transferring groups other than amino-acyl groups"/>
    <property type="evidence" value="ECO:0007669"/>
    <property type="project" value="InterPro"/>
</dbReference>
<dbReference type="AlphaFoldDB" id="A0A1M4XZQ8"/>
<dbReference type="Pfam" id="PF01757">
    <property type="entry name" value="Acyl_transf_3"/>
    <property type="match status" value="1"/>
</dbReference>
<feature type="transmembrane region" description="Helical" evidence="1">
    <location>
        <begin position="74"/>
        <end position="94"/>
    </location>
</feature>
<organism evidence="3 4">
    <name type="scientific">Lactonifactor longoviformis DSM 17459</name>
    <dbReference type="NCBI Taxonomy" id="1122155"/>
    <lineage>
        <taxon>Bacteria</taxon>
        <taxon>Bacillati</taxon>
        <taxon>Bacillota</taxon>
        <taxon>Clostridia</taxon>
        <taxon>Eubacteriales</taxon>
        <taxon>Clostridiaceae</taxon>
        <taxon>Lactonifactor</taxon>
    </lineage>
</organism>
<feature type="transmembrane region" description="Helical" evidence="1">
    <location>
        <begin position="43"/>
        <end position="62"/>
    </location>
</feature>
<dbReference type="RefSeq" id="WP_072851559.1">
    <property type="nucleotide sequence ID" value="NZ_FQVI01000010.1"/>
</dbReference>
<feature type="transmembrane region" description="Helical" evidence="1">
    <location>
        <begin position="232"/>
        <end position="251"/>
    </location>
</feature>
<dbReference type="InterPro" id="IPR052734">
    <property type="entry name" value="Nod_factor_acetyltransferase"/>
</dbReference>
<feature type="transmembrane region" description="Helical" evidence="1">
    <location>
        <begin position="263"/>
        <end position="279"/>
    </location>
</feature>